<protein>
    <recommendedName>
        <fullName evidence="2">ATP-grasp domain-containing protein</fullName>
    </recommendedName>
</protein>
<dbReference type="GO" id="GO:0005524">
    <property type="term" value="F:ATP binding"/>
    <property type="evidence" value="ECO:0007669"/>
    <property type="project" value="UniProtKB-UniRule"/>
</dbReference>
<name>A0AA37MLN5_XYLRU</name>
<dbReference type="Pfam" id="PF15632">
    <property type="entry name" value="ATPgrasp_Ter"/>
    <property type="match status" value="1"/>
</dbReference>
<keyword evidence="1" id="KW-0547">Nucleotide-binding</keyword>
<organism evidence="3 4">
    <name type="scientific">Xylanibacter ruminicola</name>
    <name type="common">Prevotella ruminicola</name>
    <dbReference type="NCBI Taxonomy" id="839"/>
    <lineage>
        <taxon>Bacteria</taxon>
        <taxon>Pseudomonadati</taxon>
        <taxon>Bacteroidota</taxon>
        <taxon>Bacteroidia</taxon>
        <taxon>Bacteroidales</taxon>
        <taxon>Prevotellaceae</taxon>
        <taxon>Xylanibacter</taxon>
    </lineage>
</organism>
<reference evidence="3" key="1">
    <citation type="submission" date="2021-08" db="EMBL/GenBank/DDBJ databases">
        <title>Prevotella lacticifex sp. nov., isolated from rumen of cow.</title>
        <authorList>
            <person name="Shinkai T."/>
            <person name="Ikeyama N."/>
            <person name="Kumagai M."/>
            <person name="Ohmori H."/>
            <person name="Sakamoto M."/>
            <person name="Ohkuma M."/>
            <person name="Mitsumori M."/>
        </authorList>
    </citation>
    <scope>NUCLEOTIDE SEQUENCE</scope>
    <source>
        <strain evidence="3">JCM 8259</strain>
    </source>
</reference>
<dbReference type="OMA" id="INFRNDG"/>
<dbReference type="PROSITE" id="PS50975">
    <property type="entry name" value="ATP_GRASP"/>
    <property type="match status" value="1"/>
</dbReference>
<feature type="domain" description="ATP-grasp" evidence="2">
    <location>
        <begin position="120"/>
        <end position="304"/>
    </location>
</feature>
<proteinExistence type="predicted"/>
<evidence type="ECO:0000259" key="2">
    <source>
        <dbReference type="PROSITE" id="PS50975"/>
    </source>
</evidence>
<dbReference type="EMBL" id="BPTT01000001">
    <property type="protein sequence ID" value="GJG33966.1"/>
    <property type="molecule type" value="Genomic_DNA"/>
</dbReference>
<dbReference type="SUPFAM" id="SSF56059">
    <property type="entry name" value="Glutathione synthetase ATP-binding domain-like"/>
    <property type="match status" value="1"/>
</dbReference>
<dbReference type="RefSeq" id="WP_013065712.1">
    <property type="nucleotide sequence ID" value="NZ_BPTT01000001.1"/>
</dbReference>
<evidence type="ECO:0000313" key="4">
    <source>
        <dbReference type="Proteomes" id="UP000887097"/>
    </source>
</evidence>
<dbReference type="Proteomes" id="UP000887097">
    <property type="component" value="Unassembled WGS sequence"/>
</dbReference>
<gene>
    <name evidence="3" type="ORF">PRMUPPPA20_20750</name>
</gene>
<accession>A0AA37MLN5</accession>
<keyword evidence="1" id="KW-0067">ATP-binding</keyword>
<comment type="caution">
    <text evidence="3">The sequence shown here is derived from an EMBL/GenBank/DDBJ whole genome shotgun (WGS) entry which is preliminary data.</text>
</comment>
<dbReference type="GO" id="GO:0046872">
    <property type="term" value="F:metal ion binding"/>
    <property type="evidence" value="ECO:0007669"/>
    <property type="project" value="InterPro"/>
</dbReference>
<evidence type="ECO:0000313" key="3">
    <source>
        <dbReference type="EMBL" id="GJG33966.1"/>
    </source>
</evidence>
<dbReference type="Gene3D" id="3.30.470.20">
    <property type="entry name" value="ATP-grasp fold, B domain"/>
    <property type="match status" value="1"/>
</dbReference>
<dbReference type="AlphaFoldDB" id="A0AA37MLN5"/>
<dbReference type="GeneID" id="31501087"/>
<sequence>MSKQVFVVGGNHHNILGVMRSLGEKGVNSYVIIETKDKNPYVAKSRYIKQCWIVENEPIVLEVLRAEAGKHGDKPVIIACADNLSSLLDMHYDELSQSYSLPGSKRQGRVTELMDKEVMSKFASDVGFRVPLSIATDISKCDDDISIPLPWIIKPLMSKNGLKSDIERIYTIDDWNNYKSRHATSVQVQQLIDKDFEYQLIGLSLDSGSKVLIPGISHVIRPAATTNTGFLHFENLDTRYEPIVEKCKKFLRKAGYSGLFSMEFLRGKDGNDYFMEINFRNDGNAICVTAAGVNLPYIWYMSHLKSTIDIESFRQVRPVYVMPEFADVSLIRHGQLNIFTWIKDICRTDRYMEYDKKDPKPFWLLLGDFLKKFIFHK</sequence>
<dbReference type="InterPro" id="IPR011761">
    <property type="entry name" value="ATP-grasp"/>
</dbReference>
<evidence type="ECO:0000256" key="1">
    <source>
        <dbReference type="PROSITE-ProRule" id="PRU00409"/>
    </source>
</evidence>